<dbReference type="InterPro" id="IPR003593">
    <property type="entry name" value="AAA+_ATPase"/>
</dbReference>
<keyword evidence="8" id="KW-1278">Translocase</keyword>
<name>A0A9Q2NV25_9RHOB</name>
<dbReference type="InterPro" id="IPR003439">
    <property type="entry name" value="ABC_transporter-like_ATP-bd"/>
</dbReference>
<dbReference type="InterPro" id="IPR017871">
    <property type="entry name" value="ABC_transporter-like_CS"/>
</dbReference>
<evidence type="ECO:0000256" key="6">
    <source>
        <dbReference type="ARBA" id="ARBA00022741"/>
    </source>
</evidence>
<feature type="domain" description="ABC transporter" evidence="10">
    <location>
        <begin position="252"/>
        <end position="494"/>
    </location>
</feature>
<keyword evidence="6" id="KW-0547">Nucleotide-binding</keyword>
<evidence type="ECO:0000256" key="9">
    <source>
        <dbReference type="ARBA" id="ARBA00023136"/>
    </source>
</evidence>
<dbReference type="SUPFAM" id="SSF52540">
    <property type="entry name" value="P-loop containing nucleoside triphosphate hydrolases"/>
    <property type="match status" value="2"/>
</dbReference>
<dbReference type="PROSITE" id="PS50893">
    <property type="entry name" value="ABC_TRANSPORTER_2"/>
    <property type="match status" value="2"/>
</dbReference>
<keyword evidence="5" id="KW-0677">Repeat</keyword>
<evidence type="ECO:0000313" key="12">
    <source>
        <dbReference type="EMBL" id="MBM2415890.1"/>
    </source>
</evidence>
<evidence type="ECO:0000256" key="2">
    <source>
        <dbReference type="ARBA" id="ARBA00022448"/>
    </source>
</evidence>
<evidence type="ECO:0000256" key="7">
    <source>
        <dbReference type="ARBA" id="ARBA00022840"/>
    </source>
</evidence>
<proteinExistence type="predicted"/>
<keyword evidence="4" id="KW-0762">Sugar transport</keyword>
<dbReference type="Pfam" id="PF00005">
    <property type="entry name" value="ABC_tran"/>
    <property type="match status" value="2"/>
</dbReference>
<evidence type="ECO:0000313" key="11">
    <source>
        <dbReference type="EMBL" id="MBM2411223.1"/>
    </source>
</evidence>
<dbReference type="Proteomes" id="UP000755667">
    <property type="component" value="Unassembled WGS sequence"/>
</dbReference>
<dbReference type="FunFam" id="3.40.50.300:FF:000127">
    <property type="entry name" value="Ribose import ATP-binding protein RbsA"/>
    <property type="match status" value="1"/>
</dbReference>
<keyword evidence="9" id="KW-0472">Membrane</keyword>
<evidence type="ECO:0000256" key="3">
    <source>
        <dbReference type="ARBA" id="ARBA00022475"/>
    </source>
</evidence>
<keyword evidence="14" id="KW-1185">Reference proteome</keyword>
<evidence type="ECO:0000259" key="10">
    <source>
        <dbReference type="PROSITE" id="PS50893"/>
    </source>
</evidence>
<comment type="subcellular location">
    <subcellularLocation>
        <location evidence="1">Cell membrane</location>
        <topology evidence="1">Peripheral membrane protein</topology>
    </subcellularLocation>
</comment>
<accession>A0A9Q2NV25</accession>
<organism evidence="11 13">
    <name type="scientific">Marivita cryptomonadis</name>
    <dbReference type="NCBI Taxonomy" id="505252"/>
    <lineage>
        <taxon>Bacteria</taxon>
        <taxon>Pseudomonadati</taxon>
        <taxon>Pseudomonadota</taxon>
        <taxon>Alphaproteobacteria</taxon>
        <taxon>Rhodobacterales</taxon>
        <taxon>Roseobacteraceae</taxon>
        <taxon>Marivita</taxon>
    </lineage>
</organism>
<sequence>MSTDVLTMRDINKAFNGNPVLRHAGFTLRKGECHALMGENGAGKSTLMKILTGVYQRDAGTVQIDGKDVSFAAPRDAEAAGNAMIFQEFSLIPTLTVAQNIFLGHEPKRGNNIFIRDAEMIRRAHDILQEFGENIDPRARVEDLSVGAKQMVEIAKALSKNARIIVMDEPTASLSESEVETLFRLVNQLKTQSISIVYISHRMAEIYQICDRITAMRDGRDMLTANTSDVTMEELIRAMLGSDSTAALDWVARDVDMTAAPVLEVENLQVNGYVDDVSFAVRPGEILGLAGLTGSGRTEIVEAIFGIRQIDGGSVRIDGQPVRSNRDAIEAGVGLVPEDRRTQGLVLDHSLRDNVILPNLARFTRNLFVGDKTARAASDRHIADLKIKCEGPDQEVYLLSGGNQQKIVLAKWLERKPKVLILDEPTIGVDIGAKSELVRKVREIADAGTAVVVISSEFEELLAISDRLLIIYDGSVIGNINRKNVQSEEALHHAVQG</sequence>
<dbReference type="CDD" id="cd03215">
    <property type="entry name" value="ABC_Carb_Monos_II"/>
    <property type="match status" value="1"/>
</dbReference>
<keyword evidence="3" id="KW-1003">Cell membrane</keyword>
<dbReference type="OrthoDB" id="9805029at2"/>
<dbReference type="GeneID" id="62641129"/>
<dbReference type="InterPro" id="IPR027417">
    <property type="entry name" value="P-loop_NTPase"/>
</dbReference>
<keyword evidence="2" id="KW-0813">Transport</keyword>
<dbReference type="PANTHER" id="PTHR43790">
    <property type="entry name" value="CARBOHYDRATE TRANSPORT ATP-BINDING PROTEIN MG119-RELATED"/>
    <property type="match status" value="1"/>
</dbReference>
<dbReference type="PROSITE" id="PS00211">
    <property type="entry name" value="ABC_TRANSPORTER_1"/>
    <property type="match status" value="1"/>
</dbReference>
<dbReference type="SMART" id="SM00382">
    <property type="entry name" value="AAA"/>
    <property type="match status" value="2"/>
</dbReference>
<evidence type="ECO:0000313" key="13">
    <source>
        <dbReference type="Proteomes" id="UP000755667"/>
    </source>
</evidence>
<dbReference type="PANTHER" id="PTHR43790:SF9">
    <property type="entry name" value="GALACTOFURANOSE TRANSPORTER ATP-BINDING PROTEIN YTFR"/>
    <property type="match status" value="1"/>
</dbReference>
<dbReference type="RefSeq" id="WP_085629403.1">
    <property type="nucleotide sequence ID" value="NZ_JAFBWU010000002.1"/>
</dbReference>
<protein>
    <submittedName>
        <fullName evidence="11">Sugar ABC transporter ATP-binding protein</fullName>
    </submittedName>
</protein>
<evidence type="ECO:0000313" key="14">
    <source>
        <dbReference type="Proteomes" id="UP000809440"/>
    </source>
</evidence>
<dbReference type="EMBL" id="JAFBXF010000002">
    <property type="protein sequence ID" value="MBM2415890.1"/>
    <property type="molecule type" value="Genomic_DNA"/>
</dbReference>
<dbReference type="Proteomes" id="UP000809440">
    <property type="component" value="Unassembled WGS sequence"/>
</dbReference>
<keyword evidence="7 11" id="KW-0067">ATP-binding</keyword>
<dbReference type="GO" id="GO:0005886">
    <property type="term" value="C:plasma membrane"/>
    <property type="evidence" value="ECO:0007669"/>
    <property type="project" value="UniProtKB-SubCell"/>
</dbReference>
<dbReference type="AlphaFoldDB" id="A0A9Q2NV25"/>
<evidence type="ECO:0000256" key="1">
    <source>
        <dbReference type="ARBA" id="ARBA00004202"/>
    </source>
</evidence>
<gene>
    <name evidence="11" type="ORF">JQX41_02825</name>
    <name evidence="12" type="ORF">JQX48_02825</name>
</gene>
<dbReference type="Gene3D" id="3.40.50.300">
    <property type="entry name" value="P-loop containing nucleotide triphosphate hydrolases"/>
    <property type="match status" value="2"/>
</dbReference>
<evidence type="ECO:0000256" key="4">
    <source>
        <dbReference type="ARBA" id="ARBA00022597"/>
    </source>
</evidence>
<dbReference type="GO" id="GO:0005524">
    <property type="term" value="F:ATP binding"/>
    <property type="evidence" value="ECO:0007669"/>
    <property type="project" value="UniProtKB-KW"/>
</dbReference>
<evidence type="ECO:0000256" key="8">
    <source>
        <dbReference type="ARBA" id="ARBA00022967"/>
    </source>
</evidence>
<feature type="domain" description="ABC transporter" evidence="10">
    <location>
        <begin position="6"/>
        <end position="243"/>
    </location>
</feature>
<dbReference type="CDD" id="cd03216">
    <property type="entry name" value="ABC_Carb_Monos_I"/>
    <property type="match status" value="1"/>
</dbReference>
<dbReference type="EMBL" id="JAFBXE010000002">
    <property type="protein sequence ID" value="MBM2411223.1"/>
    <property type="molecule type" value="Genomic_DNA"/>
</dbReference>
<comment type="caution">
    <text evidence="11">The sequence shown here is derived from an EMBL/GenBank/DDBJ whole genome shotgun (WGS) entry which is preliminary data.</text>
</comment>
<dbReference type="InterPro" id="IPR050107">
    <property type="entry name" value="ABC_carbohydrate_import_ATPase"/>
</dbReference>
<evidence type="ECO:0000256" key="5">
    <source>
        <dbReference type="ARBA" id="ARBA00022737"/>
    </source>
</evidence>
<reference evidence="11 14" key="1">
    <citation type="submission" date="2021-01" db="EMBL/GenBank/DDBJ databases">
        <title>Diatom-associated Roseobacters Show Island Model of Population Structure.</title>
        <authorList>
            <person name="Qu L."/>
            <person name="Feng X."/>
            <person name="Chen Y."/>
            <person name="Li L."/>
            <person name="Wang X."/>
            <person name="Hu Z."/>
            <person name="Wang H."/>
            <person name="Luo H."/>
        </authorList>
    </citation>
    <scope>NUCLEOTIDE SEQUENCE</scope>
    <source>
        <strain evidence="12 14">CC28-63</strain>
        <strain evidence="11">CC28-69</strain>
    </source>
</reference>
<dbReference type="GO" id="GO:0016887">
    <property type="term" value="F:ATP hydrolysis activity"/>
    <property type="evidence" value="ECO:0007669"/>
    <property type="project" value="InterPro"/>
</dbReference>